<feature type="domain" description="BTB" evidence="1">
    <location>
        <begin position="5"/>
        <end position="105"/>
    </location>
</feature>
<dbReference type="InterPro" id="IPR011333">
    <property type="entry name" value="SKP1/BTB/POZ_sf"/>
</dbReference>
<dbReference type="SMART" id="SM00225">
    <property type="entry name" value="BTB"/>
    <property type="match status" value="1"/>
</dbReference>
<dbReference type="Proteomes" id="UP001201812">
    <property type="component" value="Unassembled WGS sequence"/>
</dbReference>
<accession>A0AAD4R740</accession>
<dbReference type="GO" id="GO:0097602">
    <property type="term" value="F:cullin family protein binding"/>
    <property type="evidence" value="ECO:0007669"/>
    <property type="project" value="TreeGrafter"/>
</dbReference>
<dbReference type="GO" id="GO:0005737">
    <property type="term" value="C:cytoplasm"/>
    <property type="evidence" value="ECO:0007669"/>
    <property type="project" value="TreeGrafter"/>
</dbReference>
<dbReference type="EMBL" id="JAKKPZ010000005">
    <property type="protein sequence ID" value="KAI1720579.1"/>
    <property type="molecule type" value="Genomic_DNA"/>
</dbReference>
<gene>
    <name evidence="2" type="ORF">DdX_04817</name>
</gene>
<protein>
    <submittedName>
        <fullName evidence="2">BTB/POZ domain-containing protein</fullName>
    </submittedName>
</protein>
<evidence type="ECO:0000313" key="3">
    <source>
        <dbReference type="Proteomes" id="UP001201812"/>
    </source>
</evidence>
<dbReference type="InterPro" id="IPR003131">
    <property type="entry name" value="T1-type_BTB"/>
</dbReference>
<dbReference type="PANTHER" id="PTHR14958:SF29">
    <property type="entry name" value="INSOMNIAC, ISOFORM B"/>
    <property type="match status" value="1"/>
</dbReference>
<dbReference type="Pfam" id="PF02214">
    <property type="entry name" value="BTB_2"/>
    <property type="match status" value="1"/>
</dbReference>
<proteinExistence type="predicted"/>
<name>A0AAD4R740_9BILA</name>
<dbReference type="PANTHER" id="PTHR14958">
    <property type="entry name" value="POTASSIUM CHANNEL TETRAMERISATION DOMAIN CONTAINING PROTEIN"/>
    <property type="match status" value="1"/>
</dbReference>
<dbReference type="AlphaFoldDB" id="A0AAD4R740"/>
<keyword evidence="3" id="KW-1185">Reference proteome</keyword>
<evidence type="ECO:0000259" key="1">
    <source>
        <dbReference type="SMART" id="SM00225"/>
    </source>
</evidence>
<reference evidence="2" key="1">
    <citation type="submission" date="2022-01" db="EMBL/GenBank/DDBJ databases">
        <title>Genome Sequence Resource for Two Populations of Ditylenchus destructor, the Migratory Endoparasitic Phytonematode.</title>
        <authorList>
            <person name="Zhang H."/>
            <person name="Lin R."/>
            <person name="Xie B."/>
        </authorList>
    </citation>
    <scope>NUCLEOTIDE SEQUENCE</scope>
    <source>
        <strain evidence="2">BazhouSP</strain>
    </source>
</reference>
<dbReference type="Gene3D" id="3.30.710.10">
    <property type="entry name" value="Potassium Channel Kv1.1, Chain A"/>
    <property type="match status" value="1"/>
</dbReference>
<dbReference type="SUPFAM" id="SSF54695">
    <property type="entry name" value="POZ domain"/>
    <property type="match status" value="1"/>
</dbReference>
<sequence>MVDNSIVSVNVGGKIFQTTKSTLSRYPSSNLAHLDEWDKCLKDATGIYFLNADPDYFRIILKYLQTGHLIFDGNNVTLEGLLPEVKLFKIQPLIEEISGKMSRVIKRTETVVLLVTFYNKKRMIAQIVCSEKDDNYEVLTALRRKLHHSNVRCTDGEYFLYTSVEKDTGKCLSLAKQVEFEMVLRSLDFVQESYDDNYNIEDDDFVKCWKFVRTITE</sequence>
<dbReference type="GO" id="GO:0031463">
    <property type="term" value="C:Cul3-RING ubiquitin ligase complex"/>
    <property type="evidence" value="ECO:0007669"/>
    <property type="project" value="TreeGrafter"/>
</dbReference>
<organism evidence="2 3">
    <name type="scientific">Ditylenchus destructor</name>
    <dbReference type="NCBI Taxonomy" id="166010"/>
    <lineage>
        <taxon>Eukaryota</taxon>
        <taxon>Metazoa</taxon>
        <taxon>Ecdysozoa</taxon>
        <taxon>Nematoda</taxon>
        <taxon>Chromadorea</taxon>
        <taxon>Rhabditida</taxon>
        <taxon>Tylenchina</taxon>
        <taxon>Tylenchomorpha</taxon>
        <taxon>Sphaerularioidea</taxon>
        <taxon>Anguinidae</taxon>
        <taxon>Anguininae</taxon>
        <taxon>Ditylenchus</taxon>
    </lineage>
</organism>
<evidence type="ECO:0000313" key="2">
    <source>
        <dbReference type="EMBL" id="KAI1720579.1"/>
    </source>
</evidence>
<dbReference type="GO" id="GO:0051260">
    <property type="term" value="P:protein homooligomerization"/>
    <property type="evidence" value="ECO:0007669"/>
    <property type="project" value="InterPro"/>
</dbReference>
<dbReference type="GO" id="GO:0043161">
    <property type="term" value="P:proteasome-mediated ubiquitin-dependent protein catabolic process"/>
    <property type="evidence" value="ECO:0007669"/>
    <property type="project" value="TreeGrafter"/>
</dbReference>
<comment type="caution">
    <text evidence="2">The sequence shown here is derived from an EMBL/GenBank/DDBJ whole genome shotgun (WGS) entry which is preliminary data.</text>
</comment>
<dbReference type="InterPro" id="IPR000210">
    <property type="entry name" value="BTB/POZ_dom"/>
</dbReference>